<reference evidence="3" key="1">
    <citation type="journal article" date="2019" name="Int. J. Syst. Evol. Microbiol.">
        <title>The Global Catalogue of Microorganisms (GCM) 10K type strain sequencing project: providing services to taxonomists for standard genome sequencing and annotation.</title>
        <authorList>
            <consortium name="The Broad Institute Genomics Platform"/>
            <consortium name="The Broad Institute Genome Sequencing Center for Infectious Disease"/>
            <person name="Wu L."/>
            <person name="Ma J."/>
        </authorList>
    </citation>
    <scope>NUCLEOTIDE SEQUENCE [LARGE SCALE GENOMIC DNA]</scope>
    <source>
        <strain evidence="3">CGMCC 1.15180</strain>
    </source>
</reference>
<dbReference type="EMBL" id="JBHSPX010000001">
    <property type="protein sequence ID" value="MFC6061482.1"/>
    <property type="molecule type" value="Genomic_DNA"/>
</dbReference>
<evidence type="ECO:0000313" key="3">
    <source>
        <dbReference type="Proteomes" id="UP001596139"/>
    </source>
</evidence>
<sequence>MLPAGRTFSAEAAGTSVKGDPDHDIPAGHRLPVGADQNDIPPT</sequence>
<dbReference type="RefSeq" id="WP_281179404.1">
    <property type="nucleotide sequence ID" value="NZ_JBHSPX010000001.1"/>
</dbReference>
<evidence type="ECO:0000256" key="1">
    <source>
        <dbReference type="SAM" id="MobiDB-lite"/>
    </source>
</evidence>
<organism evidence="2 3">
    <name type="scientific">Streptomyces ochraceiscleroticus</name>
    <dbReference type="NCBI Taxonomy" id="47761"/>
    <lineage>
        <taxon>Bacteria</taxon>
        <taxon>Bacillati</taxon>
        <taxon>Actinomycetota</taxon>
        <taxon>Actinomycetes</taxon>
        <taxon>Kitasatosporales</taxon>
        <taxon>Streptomycetaceae</taxon>
        <taxon>Streptomyces</taxon>
    </lineage>
</organism>
<accession>A0ABW1MEQ1</accession>
<dbReference type="Proteomes" id="UP001596139">
    <property type="component" value="Unassembled WGS sequence"/>
</dbReference>
<proteinExistence type="predicted"/>
<evidence type="ECO:0000313" key="2">
    <source>
        <dbReference type="EMBL" id="MFC6061482.1"/>
    </source>
</evidence>
<comment type="caution">
    <text evidence="2">The sequence shown here is derived from an EMBL/GenBank/DDBJ whole genome shotgun (WGS) entry which is preliminary data.</text>
</comment>
<keyword evidence="3" id="KW-1185">Reference proteome</keyword>
<protein>
    <submittedName>
        <fullName evidence="2">Uncharacterized protein</fullName>
    </submittedName>
</protein>
<gene>
    <name evidence="2" type="ORF">ACFP4F_02830</name>
</gene>
<feature type="region of interest" description="Disordered" evidence="1">
    <location>
        <begin position="1"/>
        <end position="43"/>
    </location>
</feature>
<name>A0ABW1MEQ1_9ACTN</name>